<dbReference type="EMBL" id="JQFZ01000089">
    <property type="protein sequence ID" value="KGO59814.1"/>
    <property type="molecule type" value="Genomic_DNA"/>
</dbReference>
<reference evidence="2 3" key="1">
    <citation type="journal article" date="2015" name="Mol. Plant Microbe Interact.">
        <title>Genome, transcriptome, and functional analyses of Penicillium expansum provide new insights into secondary metabolism and pathogenicity.</title>
        <authorList>
            <person name="Ballester A.R."/>
            <person name="Marcet-Houben M."/>
            <person name="Levin E."/>
            <person name="Sela N."/>
            <person name="Selma-Lazaro C."/>
            <person name="Carmona L."/>
            <person name="Wisniewski M."/>
            <person name="Droby S."/>
            <person name="Gonzalez-Candelas L."/>
            <person name="Gabaldon T."/>
        </authorList>
    </citation>
    <scope>NUCLEOTIDE SEQUENCE [LARGE SCALE GENOMIC DNA]</scope>
    <source>
        <strain evidence="2 3">MD-8</strain>
    </source>
</reference>
<dbReference type="RefSeq" id="XP_016600917.1">
    <property type="nucleotide sequence ID" value="XM_016742666.1"/>
</dbReference>
<dbReference type="VEuPathDB" id="FungiDB:PEXP_039260"/>
<gene>
    <name evidence="2" type="ORF">PEX2_053920</name>
</gene>
<organism evidence="2 3">
    <name type="scientific">Penicillium expansum</name>
    <name type="common">Blue mold rot fungus</name>
    <dbReference type="NCBI Taxonomy" id="27334"/>
    <lineage>
        <taxon>Eukaryota</taxon>
        <taxon>Fungi</taxon>
        <taxon>Dikarya</taxon>
        <taxon>Ascomycota</taxon>
        <taxon>Pezizomycotina</taxon>
        <taxon>Eurotiomycetes</taxon>
        <taxon>Eurotiomycetidae</taxon>
        <taxon>Eurotiales</taxon>
        <taxon>Aspergillaceae</taxon>
        <taxon>Penicillium</taxon>
    </lineage>
</organism>
<feature type="compositionally biased region" description="Basic and acidic residues" evidence="1">
    <location>
        <begin position="1"/>
        <end position="26"/>
    </location>
</feature>
<evidence type="ECO:0000313" key="3">
    <source>
        <dbReference type="Proteomes" id="UP000030143"/>
    </source>
</evidence>
<protein>
    <submittedName>
        <fullName evidence="2">Uncharacterized protein</fullName>
    </submittedName>
</protein>
<feature type="region of interest" description="Disordered" evidence="1">
    <location>
        <begin position="126"/>
        <end position="152"/>
    </location>
</feature>
<feature type="compositionally biased region" description="Basic and acidic residues" evidence="1">
    <location>
        <begin position="126"/>
        <end position="148"/>
    </location>
</feature>
<dbReference type="AlphaFoldDB" id="A0A0A2JWL1"/>
<dbReference type="GeneID" id="27678085"/>
<evidence type="ECO:0000256" key="1">
    <source>
        <dbReference type="SAM" id="MobiDB-lite"/>
    </source>
</evidence>
<proteinExistence type="predicted"/>
<name>A0A0A2JWL1_PENEN</name>
<dbReference type="Proteomes" id="UP000030143">
    <property type="component" value="Unassembled WGS sequence"/>
</dbReference>
<evidence type="ECO:0000313" key="2">
    <source>
        <dbReference type="EMBL" id="KGO59814.1"/>
    </source>
</evidence>
<keyword evidence="3" id="KW-1185">Reference proteome</keyword>
<feature type="region of interest" description="Disordered" evidence="1">
    <location>
        <begin position="1"/>
        <end position="27"/>
    </location>
</feature>
<accession>A0A0A2JWL1</accession>
<sequence>MMARSSRQEAPKSKANNEGHSKRPSDGRYSWANVTIRSCQREDAIFSKWDRVREDILRRIDLTHVSMIGCYRVGTKGSSRKARPTIFIFGNHHKHPKSVQPARNIINDVLKKHNVAEIEVEFLEGRQRRHSSDTESEEDGPKPKRDIEESGGAFRPDVVRLRSLPGQSLALKENISCSGTFGGFFEIILPGIAKPKVVGITCFHVINPTEKNKMDIVRDRIRQWRKKGIKPNDTGASDLTVDHPSPRVVQEKTRSLGKKLRKGDEMMYLEAKQRLSDCERLLHDIQMFNPGFGKVWAASGFRTGQAPSINSGNHTLPTNYDWALIEVPHERVGRNTTPGGHILKQSPLPKSLDNLTLCISGQRSGYSEGDYNALKETNIDHEMVDGKTVSMPTIEHSVIPRGDSTSFGRHGDSGALVYTKDTHVVVGLFFSGRVHPPFTSSFTHISDLIADIKSTTGAMEVRLF</sequence>
<dbReference type="HOGENOM" id="CLU_028989_0_0_1"/>
<comment type="caution">
    <text evidence="2">The sequence shown here is derived from an EMBL/GenBank/DDBJ whole genome shotgun (WGS) entry which is preliminary data.</text>
</comment>
<dbReference type="STRING" id="27334.A0A0A2JWL1"/>